<dbReference type="AlphaFoldDB" id="A0A0C9XMC9"/>
<evidence type="ECO:0000313" key="2">
    <source>
        <dbReference type="Proteomes" id="UP000054477"/>
    </source>
</evidence>
<dbReference type="HOGENOM" id="CLU_2910314_0_0_1"/>
<dbReference type="Proteomes" id="UP000054477">
    <property type="component" value="Unassembled WGS sequence"/>
</dbReference>
<organism evidence="1 2">
    <name type="scientific">Laccaria amethystina LaAM-08-1</name>
    <dbReference type="NCBI Taxonomy" id="1095629"/>
    <lineage>
        <taxon>Eukaryota</taxon>
        <taxon>Fungi</taxon>
        <taxon>Dikarya</taxon>
        <taxon>Basidiomycota</taxon>
        <taxon>Agaricomycotina</taxon>
        <taxon>Agaricomycetes</taxon>
        <taxon>Agaricomycetidae</taxon>
        <taxon>Agaricales</taxon>
        <taxon>Agaricineae</taxon>
        <taxon>Hydnangiaceae</taxon>
        <taxon>Laccaria</taxon>
    </lineage>
</organism>
<sequence>TVYAHQTREVGRWAQRTKRILCTGFRYANTHLHCTFCALSRTRRGDIYGGARPRLCVRAHAK</sequence>
<feature type="non-terminal residue" evidence="1">
    <location>
        <position position="1"/>
    </location>
</feature>
<protein>
    <submittedName>
        <fullName evidence="1">Uncharacterized protein</fullName>
    </submittedName>
</protein>
<gene>
    <name evidence="1" type="ORF">K443DRAFT_255891</name>
</gene>
<name>A0A0C9XMC9_9AGAR</name>
<evidence type="ECO:0000313" key="1">
    <source>
        <dbReference type="EMBL" id="KIJ97252.1"/>
    </source>
</evidence>
<dbReference type="EMBL" id="KN838698">
    <property type="protein sequence ID" value="KIJ97252.1"/>
    <property type="molecule type" value="Genomic_DNA"/>
</dbReference>
<proteinExistence type="predicted"/>
<keyword evidence="2" id="KW-1185">Reference proteome</keyword>
<reference evidence="2" key="2">
    <citation type="submission" date="2015-01" db="EMBL/GenBank/DDBJ databases">
        <title>Evolutionary Origins and Diversification of the Mycorrhizal Mutualists.</title>
        <authorList>
            <consortium name="DOE Joint Genome Institute"/>
            <consortium name="Mycorrhizal Genomics Consortium"/>
            <person name="Kohler A."/>
            <person name="Kuo A."/>
            <person name="Nagy L.G."/>
            <person name="Floudas D."/>
            <person name="Copeland A."/>
            <person name="Barry K.W."/>
            <person name="Cichocki N."/>
            <person name="Veneault-Fourrey C."/>
            <person name="LaButti K."/>
            <person name="Lindquist E.A."/>
            <person name="Lipzen A."/>
            <person name="Lundell T."/>
            <person name="Morin E."/>
            <person name="Murat C."/>
            <person name="Riley R."/>
            <person name="Ohm R."/>
            <person name="Sun H."/>
            <person name="Tunlid A."/>
            <person name="Henrissat B."/>
            <person name="Grigoriev I.V."/>
            <person name="Hibbett D.S."/>
            <person name="Martin F."/>
        </authorList>
    </citation>
    <scope>NUCLEOTIDE SEQUENCE [LARGE SCALE GENOMIC DNA]</scope>
    <source>
        <strain evidence="2">LaAM-08-1</strain>
    </source>
</reference>
<accession>A0A0C9XMC9</accession>
<reference evidence="1 2" key="1">
    <citation type="submission" date="2014-04" db="EMBL/GenBank/DDBJ databases">
        <authorList>
            <consortium name="DOE Joint Genome Institute"/>
            <person name="Kuo A."/>
            <person name="Kohler A."/>
            <person name="Nagy L.G."/>
            <person name="Floudas D."/>
            <person name="Copeland A."/>
            <person name="Barry K.W."/>
            <person name="Cichocki N."/>
            <person name="Veneault-Fourrey C."/>
            <person name="LaButti K."/>
            <person name="Lindquist E.A."/>
            <person name="Lipzen A."/>
            <person name="Lundell T."/>
            <person name="Morin E."/>
            <person name="Murat C."/>
            <person name="Sun H."/>
            <person name="Tunlid A."/>
            <person name="Henrissat B."/>
            <person name="Grigoriev I.V."/>
            <person name="Hibbett D.S."/>
            <person name="Martin F."/>
            <person name="Nordberg H.P."/>
            <person name="Cantor M.N."/>
            <person name="Hua S.X."/>
        </authorList>
    </citation>
    <scope>NUCLEOTIDE SEQUENCE [LARGE SCALE GENOMIC DNA]</scope>
    <source>
        <strain evidence="1 2">LaAM-08-1</strain>
    </source>
</reference>